<sequence>MVPMSARPVAERDPRPPTATVVSSLLAAGIAALAALVAAPIGGAVVGLAGAGFVAGAVRRSPRTLSRAAGTGAVGIALAGALGGATEPLLVSGVALVLAWDLADHGMSLGEQVGRAGRTRRNAAVHAGATLFAGALSAGIVYGVYLAAAGNRPVAALALLLFGAVALASALT</sequence>
<keyword evidence="3" id="KW-1185">Reference proteome</keyword>
<evidence type="ECO:0000313" key="2">
    <source>
        <dbReference type="EMBL" id="EMA65143.1"/>
    </source>
</evidence>
<keyword evidence="1" id="KW-1133">Transmembrane helix</keyword>
<dbReference type="EMBL" id="AOJI01000035">
    <property type="protein sequence ID" value="EMA65143.1"/>
    <property type="molecule type" value="Genomic_DNA"/>
</dbReference>
<gene>
    <name evidence="2" type="ORF">C461_14915</name>
</gene>
<dbReference type="Pfam" id="PF24363">
    <property type="entry name" value="DUF7519"/>
    <property type="match status" value="1"/>
</dbReference>
<dbReference type="STRING" id="1230454.C461_14915"/>
<comment type="caution">
    <text evidence="2">The sequence shown here is derived from an EMBL/GenBank/DDBJ whole genome shotgun (WGS) entry which is preliminary data.</text>
</comment>
<evidence type="ECO:0000256" key="1">
    <source>
        <dbReference type="SAM" id="Phobius"/>
    </source>
</evidence>
<dbReference type="AlphaFoldDB" id="M0P5P9"/>
<proteinExistence type="predicted"/>
<dbReference type="Proteomes" id="UP000011575">
    <property type="component" value="Unassembled WGS sequence"/>
</dbReference>
<dbReference type="InterPro" id="IPR055941">
    <property type="entry name" value="DUF7519"/>
</dbReference>
<feature type="transmembrane region" description="Helical" evidence="1">
    <location>
        <begin position="21"/>
        <end position="54"/>
    </location>
</feature>
<evidence type="ECO:0000313" key="3">
    <source>
        <dbReference type="Proteomes" id="UP000011575"/>
    </source>
</evidence>
<keyword evidence="1" id="KW-0472">Membrane</keyword>
<feature type="transmembrane region" description="Helical" evidence="1">
    <location>
        <begin position="154"/>
        <end position="171"/>
    </location>
</feature>
<feature type="transmembrane region" description="Helical" evidence="1">
    <location>
        <begin position="123"/>
        <end position="148"/>
    </location>
</feature>
<keyword evidence="1" id="KW-0812">Transmembrane</keyword>
<accession>M0P5P9</accession>
<reference evidence="2 3" key="1">
    <citation type="journal article" date="2014" name="PLoS Genet.">
        <title>Phylogenetically driven sequencing of extremely halophilic archaea reveals strategies for static and dynamic osmo-response.</title>
        <authorList>
            <person name="Becker E.A."/>
            <person name="Seitzer P.M."/>
            <person name="Tritt A."/>
            <person name="Larsen D."/>
            <person name="Krusor M."/>
            <person name="Yao A.I."/>
            <person name="Wu D."/>
            <person name="Madern D."/>
            <person name="Eisen J.A."/>
            <person name="Darling A.E."/>
            <person name="Facciotti M.T."/>
        </authorList>
    </citation>
    <scope>NUCLEOTIDE SEQUENCE [LARGE SCALE GENOMIC DNA]</scope>
    <source>
        <strain evidence="2 3">JCM 13560</strain>
    </source>
</reference>
<dbReference type="PATRIC" id="fig|1230454.4.peg.3002"/>
<feature type="transmembrane region" description="Helical" evidence="1">
    <location>
        <begin position="74"/>
        <end position="102"/>
    </location>
</feature>
<name>M0P5P9_9EURY</name>
<protein>
    <submittedName>
        <fullName evidence="2">Uncharacterized protein</fullName>
    </submittedName>
</protein>
<organism evidence="2 3">
    <name type="scientific">Halorubrum aidingense JCM 13560</name>
    <dbReference type="NCBI Taxonomy" id="1230454"/>
    <lineage>
        <taxon>Archaea</taxon>
        <taxon>Methanobacteriati</taxon>
        <taxon>Methanobacteriota</taxon>
        <taxon>Stenosarchaea group</taxon>
        <taxon>Halobacteria</taxon>
        <taxon>Halobacteriales</taxon>
        <taxon>Haloferacaceae</taxon>
        <taxon>Halorubrum</taxon>
    </lineage>
</organism>